<feature type="coiled-coil region" evidence="1">
    <location>
        <begin position="92"/>
        <end position="119"/>
    </location>
</feature>
<keyword evidence="1" id="KW-0175">Coiled coil</keyword>
<protein>
    <submittedName>
        <fullName evidence="2">Orf118</fullName>
    </submittedName>
</protein>
<evidence type="ECO:0000313" key="3">
    <source>
        <dbReference type="Proteomes" id="UP000201917"/>
    </source>
</evidence>
<accession>A0A097P949</accession>
<evidence type="ECO:0000313" key="2">
    <source>
        <dbReference type="EMBL" id="AIU41357.1"/>
    </source>
</evidence>
<sequence>MSTLRNKLLVKNLVVDVKNEKISSIATTSSTHGATSTTNSLPSIDSTKLGAAKNVKMVSVQDYQKISKAFLTLHDCNKKMSECLKNVSQHYKQRYEMQLQRLQTLLAKRTRKLQNLRQKLSVRKRYMIVVRTNNEFSFHSHVSSIDSDTFAIIVYKISKNPDVDKSVCASVAHTKYGARILFEKDSAVVRFDGTLAADNFEKDLKSMFDCCNH</sequence>
<dbReference type="KEGG" id="vg:26382573"/>
<dbReference type="GeneID" id="26382573"/>
<evidence type="ECO:0000256" key="1">
    <source>
        <dbReference type="SAM" id="Coils"/>
    </source>
</evidence>
<name>A0A097P949_9ABAC</name>
<dbReference type="EMBL" id="KJ676450">
    <property type="protein sequence ID" value="AIU41357.1"/>
    <property type="molecule type" value="Genomic_DNA"/>
</dbReference>
<organism evidence="2 3">
    <name type="scientific">Sucra jujuba nucleopolyhedrovirus</name>
    <dbReference type="NCBI Taxonomy" id="1563660"/>
    <lineage>
        <taxon>Viruses</taxon>
        <taxon>Viruses incertae sedis</taxon>
        <taxon>Naldaviricetes</taxon>
        <taxon>Lefavirales</taxon>
        <taxon>Baculoviridae</taxon>
        <taxon>Alphabaculovirus</taxon>
        <taxon>Alphabaculovirus sujujubae</taxon>
    </lineage>
</organism>
<reference evidence="2 3" key="1">
    <citation type="journal article" date="2014" name="PLoS ONE">
        <title>Genomic Sequencing and Analysis of Sucra jujuba Nucleopolyhedrovirus.</title>
        <authorList>
            <person name="Liu X."/>
            <person name="Yin F."/>
            <person name="Zhu Z."/>
            <person name="Hou D."/>
            <person name="Wang J."/>
            <person name="Zhang L."/>
            <person name="Wang M."/>
            <person name="Wang H."/>
            <person name="Hu Z."/>
            <person name="Deng F."/>
        </authorList>
    </citation>
    <scope>NUCLEOTIDE SEQUENCE [LARGE SCALE GENOMIC DNA]</scope>
    <source>
        <strain evidence="2">473</strain>
    </source>
</reference>
<dbReference type="OrthoDB" id="12495at10239"/>
<keyword evidence="3" id="KW-1185">Reference proteome</keyword>
<proteinExistence type="predicted"/>
<dbReference type="RefSeq" id="YP_009186809.1">
    <property type="nucleotide sequence ID" value="NC_028636.1"/>
</dbReference>
<dbReference type="Proteomes" id="UP000201917">
    <property type="component" value="Segment"/>
</dbReference>